<feature type="transmembrane region" description="Helical" evidence="1">
    <location>
        <begin position="15"/>
        <end position="33"/>
    </location>
</feature>
<dbReference type="Proteomes" id="UP000246702">
    <property type="component" value="Unassembled WGS sequence"/>
</dbReference>
<gene>
    <name evidence="2" type="ORF">BO94DRAFT_368774</name>
</gene>
<feature type="transmembrane region" description="Helical" evidence="1">
    <location>
        <begin position="45"/>
        <end position="63"/>
    </location>
</feature>
<sequence>MSDAPGPTLPPDRRMFVFCSASCSFVFAGSFSSHDLVFPFFCRSLFFLLWVCFSSVSCLSHVGTLSSADTCDDEVG</sequence>
<comment type="caution">
    <text evidence="2">The sequence shown here is derived from an EMBL/GenBank/DDBJ whole genome shotgun (WGS) entry which is preliminary data.</text>
</comment>
<protein>
    <submittedName>
        <fullName evidence="2">Uncharacterized protein</fullName>
    </submittedName>
</protein>
<evidence type="ECO:0000313" key="3">
    <source>
        <dbReference type="Proteomes" id="UP000246702"/>
    </source>
</evidence>
<name>A0A317X8R0_9EURO</name>
<keyword evidence="1" id="KW-0812">Transmembrane</keyword>
<evidence type="ECO:0000313" key="2">
    <source>
        <dbReference type="EMBL" id="PWY93288.1"/>
    </source>
</evidence>
<accession>A0A317X8R0</accession>
<dbReference type="AlphaFoldDB" id="A0A317X8R0"/>
<reference evidence="2 3" key="1">
    <citation type="submission" date="2016-12" db="EMBL/GenBank/DDBJ databases">
        <title>The genomes of Aspergillus section Nigri reveals drivers in fungal speciation.</title>
        <authorList>
            <consortium name="DOE Joint Genome Institute"/>
            <person name="Vesth T.C."/>
            <person name="Nybo J."/>
            <person name="Theobald S."/>
            <person name="Brandl J."/>
            <person name="Frisvad J.C."/>
            <person name="Nielsen K.F."/>
            <person name="Lyhne E.K."/>
            <person name="Kogle M.E."/>
            <person name="Kuo A."/>
            <person name="Riley R."/>
            <person name="Clum A."/>
            <person name="Nolan M."/>
            <person name="Lipzen A."/>
            <person name="Salamov A."/>
            <person name="Henrissat B."/>
            <person name="Wiebenga A."/>
            <person name="De Vries R.P."/>
            <person name="Grigoriev I.V."/>
            <person name="Mortensen U.H."/>
            <person name="Andersen M.R."/>
            <person name="Baker S.E."/>
        </authorList>
    </citation>
    <scope>NUCLEOTIDE SEQUENCE [LARGE SCALE GENOMIC DNA]</scope>
    <source>
        <strain evidence="2 3">CBS 115572</strain>
    </source>
</reference>
<dbReference type="GeneID" id="37109341"/>
<evidence type="ECO:0000256" key="1">
    <source>
        <dbReference type="SAM" id="Phobius"/>
    </source>
</evidence>
<dbReference type="RefSeq" id="XP_025470049.1">
    <property type="nucleotide sequence ID" value="XM_025607198.1"/>
</dbReference>
<dbReference type="EMBL" id="MSFK01000007">
    <property type="protein sequence ID" value="PWY93288.1"/>
    <property type="molecule type" value="Genomic_DNA"/>
</dbReference>
<keyword evidence="1" id="KW-1133">Transmembrane helix</keyword>
<keyword evidence="3" id="KW-1185">Reference proteome</keyword>
<proteinExistence type="predicted"/>
<organism evidence="2 3">
    <name type="scientific">Aspergillus sclerotioniger CBS 115572</name>
    <dbReference type="NCBI Taxonomy" id="1450535"/>
    <lineage>
        <taxon>Eukaryota</taxon>
        <taxon>Fungi</taxon>
        <taxon>Dikarya</taxon>
        <taxon>Ascomycota</taxon>
        <taxon>Pezizomycotina</taxon>
        <taxon>Eurotiomycetes</taxon>
        <taxon>Eurotiomycetidae</taxon>
        <taxon>Eurotiales</taxon>
        <taxon>Aspergillaceae</taxon>
        <taxon>Aspergillus</taxon>
        <taxon>Aspergillus subgen. Circumdati</taxon>
    </lineage>
</organism>
<keyword evidence="1" id="KW-0472">Membrane</keyword>